<dbReference type="InterPro" id="IPR050680">
    <property type="entry name" value="YpeA/RimI_acetyltransf"/>
</dbReference>
<accession>A0A315Y5T1</accession>
<dbReference type="RefSeq" id="WP_109725151.1">
    <property type="nucleotide sequence ID" value="NZ_QGDI01000001.1"/>
</dbReference>
<dbReference type="Proteomes" id="UP000245720">
    <property type="component" value="Unassembled WGS sequence"/>
</dbReference>
<dbReference type="EMBL" id="QGDI01000001">
    <property type="protein sequence ID" value="PWJ15348.1"/>
    <property type="molecule type" value="Genomic_DNA"/>
</dbReference>
<dbReference type="AlphaFoldDB" id="A0A315Y5T1"/>
<keyword evidence="2" id="KW-0012">Acyltransferase</keyword>
<dbReference type="SUPFAM" id="SSF55729">
    <property type="entry name" value="Acyl-CoA N-acyltransferases (Nat)"/>
    <property type="match status" value="1"/>
</dbReference>
<proteinExistence type="predicted"/>
<comment type="caution">
    <text evidence="4">The sequence shown here is derived from an EMBL/GenBank/DDBJ whole genome shotgun (WGS) entry which is preliminary data.</text>
</comment>
<reference evidence="4 5" key="1">
    <citation type="submission" date="2018-05" db="EMBL/GenBank/DDBJ databases">
        <title>The Hungate 1000. A catalogue of reference genomes from the rumen microbiome.</title>
        <authorList>
            <person name="Kelly W."/>
        </authorList>
    </citation>
    <scope>NUCLEOTIDE SEQUENCE [LARGE SCALE GENOMIC DNA]</scope>
    <source>
        <strain evidence="4 5">SAb67</strain>
    </source>
</reference>
<dbReference type="PROSITE" id="PS51186">
    <property type="entry name" value="GNAT"/>
    <property type="match status" value="1"/>
</dbReference>
<evidence type="ECO:0000313" key="4">
    <source>
        <dbReference type="EMBL" id="PWJ15348.1"/>
    </source>
</evidence>
<evidence type="ECO:0000256" key="1">
    <source>
        <dbReference type="ARBA" id="ARBA00022679"/>
    </source>
</evidence>
<sequence>MNSFKVYEMEYRGKAAAMPDISLFRFSEEYYPQYEKIYNECFRNMRKALDIKPYDYYSDIEQLREKAEKIYLLTDGNTIIGSVGCFGTEIDDLIVNSAYQGRGYGKKLLLWAINHIRSYTDEPITLTVAQWNRRAVQLYESAGFVITRTETITFG</sequence>
<dbReference type="Pfam" id="PF00583">
    <property type="entry name" value="Acetyltransf_1"/>
    <property type="match status" value="1"/>
</dbReference>
<dbReference type="InterPro" id="IPR000182">
    <property type="entry name" value="GNAT_dom"/>
</dbReference>
<protein>
    <submittedName>
        <fullName evidence="4">Acetyltransferase (GNAT) family protein</fullName>
    </submittedName>
</protein>
<dbReference type="GO" id="GO:0016747">
    <property type="term" value="F:acyltransferase activity, transferring groups other than amino-acyl groups"/>
    <property type="evidence" value="ECO:0007669"/>
    <property type="project" value="InterPro"/>
</dbReference>
<keyword evidence="1 4" id="KW-0808">Transferase</keyword>
<dbReference type="OrthoDB" id="95438at2"/>
<evidence type="ECO:0000259" key="3">
    <source>
        <dbReference type="PROSITE" id="PS51186"/>
    </source>
</evidence>
<evidence type="ECO:0000313" key="5">
    <source>
        <dbReference type="Proteomes" id="UP000245720"/>
    </source>
</evidence>
<evidence type="ECO:0000256" key="2">
    <source>
        <dbReference type="ARBA" id="ARBA00023315"/>
    </source>
</evidence>
<dbReference type="CDD" id="cd04301">
    <property type="entry name" value="NAT_SF"/>
    <property type="match status" value="1"/>
</dbReference>
<dbReference type="PANTHER" id="PTHR43420:SF47">
    <property type="entry name" value="N-ACETYLTRANSFERASE DOMAIN-CONTAINING PROTEIN"/>
    <property type="match status" value="1"/>
</dbReference>
<dbReference type="Gene3D" id="3.40.630.30">
    <property type="match status" value="1"/>
</dbReference>
<name>A0A315Y5T1_RUMFL</name>
<dbReference type="InterPro" id="IPR016181">
    <property type="entry name" value="Acyl_CoA_acyltransferase"/>
</dbReference>
<gene>
    <name evidence="4" type="ORF">IE37_00243</name>
</gene>
<organism evidence="4 5">
    <name type="scientific">Ruminococcus flavefaciens</name>
    <dbReference type="NCBI Taxonomy" id="1265"/>
    <lineage>
        <taxon>Bacteria</taxon>
        <taxon>Bacillati</taxon>
        <taxon>Bacillota</taxon>
        <taxon>Clostridia</taxon>
        <taxon>Eubacteriales</taxon>
        <taxon>Oscillospiraceae</taxon>
        <taxon>Ruminococcus</taxon>
    </lineage>
</organism>
<feature type="domain" description="N-acetyltransferase" evidence="3">
    <location>
        <begin position="21"/>
        <end position="155"/>
    </location>
</feature>
<dbReference type="PANTHER" id="PTHR43420">
    <property type="entry name" value="ACETYLTRANSFERASE"/>
    <property type="match status" value="1"/>
</dbReference>